<sequence length="250" mass="26951">MFKTFFVASFLEQQASLSQLLHESHIKVDFYFLLALASFITTLGMITDDVGVTVGGIFIAPLLLPLLSLAMGIVTMSALAIGRATRIILKSSALIFGVSLITAFLFSNNVVGSEILLRIKPDLIMLLIAFASGVAVAYSWVKQDLSAALPGVAVSVSLLPPLAAAAIGVVMLNRIVVAGALTMFMMNLAATVVGAILVFSLYGFARLQREEEEKIAEEKYEEKIQHDALVQVAKMKARKKAKVITETNFL</sequence>
<dbReference type="Proteomes" id="UP000177043">
    <property type="component" value="Unassembled WGS sequence"/>
</dbReference>
<dbReference type="EMBL" id="MHTJ01000003">
    <property type="protein sequence ID" value="OHA58456.1"/>
    <property type="molecule type" value="Genomic_DNA"/>
</dbReference>
<name>A0A1G2QD17_9BACT</name>
<evidence type="ECO:0008006" key="4">
    <source>
        <dbReference type="Google" id="ProtNLM"/>
    </source>
</evidence>
<dbReference type="Pfam" id="PF04087">
    <property type="entry name" value="DUF389"/>
    <property type="match status" value="1"/>
</dbReference>
<feature type="transmembrane region" description="Helical" evidence="1">
    <location>
        <begin position="147"/>
        <end position="172"/>
    </location>
</feature>
<proteinExistence type="predicted"/>
<evidence type="ECO:0000313" key="3">
    <source>
        <dbReference type="Proteomes" id="UP000177043"/>
    </source>
</evidence>
<comment type="caution">
    <text evidence="2">The sequence shown here is derived from an EMBL/GenBank/DDBJ whole genome shotgun (WGS) entry which is preliminary data.</text>
</comment>
<evidence type="ECO:0000256" key="1">
    <source>
        <dbReference type="SAM" id="Phobius"/>
    </source>
</evidence>
<feature type="transmembrane region" description="Helical" evidence="1">
    <location>
        <begin position="184"/>
        <end position="205"/>
    </location>
</feature>
<feature type="transmembrane region" description="Helical" evidence="1">
    <location>
        <begin position="28"/>
        <end position="46"/>
    </location>
</feature>
<keyword evidence="1" id="KW-1133">Transmembrane helix</keyword>
<dbReference type="PANTHER" id="PTHR20992">
    <property type="entry name" value="AT15442P-RELATED"/>
    <property type="match status" value="1"/>
</dbReference>
<dbReference type="AlphaFoldDB" id="A0A1G2QD17"/>
<keyword evidence="1" id="KW-0472">Membrane</keyword>
<feature type="transmembrane region" description="Helical" evidence="1">
    <location>
        <begin position="58"/>
        <end position="81"/>
    </location>
</feature>
<dbReference type="PANTHER" id="PTHR20992:SF9">
    <property type="entry name" value="AT15442P-RELATED"/>
    <property type="match status" value="1"/>
</dbReference>
<feature type="transmembrane region" description="Helical" evidence="1">
    <location>
        <begin position="87"/>
        <end position="111"/>
    </location>
</feature>
<gene>
    <name evidence="2" type="ORF">A2571_01610</name>
</gene>
<dbReference type="InterPro" id="IPR005240">
    <property type="entry name" value="DUF389"/>
</dbReference>
<organism evidence="2 3">
    <name type="scientific">Candidatus Vogelbacteria bacterium RIFOXYD1_FULL_44_32</name>
    <dbReference type="NCBI Taxonomy" id="1802438"/>
    <lineage>
        <taxon>Bacteria</taxon>
        <taxon>Candidatus Vogeliibacteriota</taxon>
    </lineage>
</organism>
<feature type="transmembrane region" description="Helical" evidence="1">
    <location>
        <begin position="123"/>
        <end position="141"/>
    </location>
</feature>
<protein>
    <recommendedName>
        <fullName evidence="4">TIGR00341 family protein</fullName>
    </recommendedName>
</protein>
<keyword evidence="1" id="KW-0812">Transmembrane</keyword>
<accession>A0A1G2QD17</accession>
<reference evidence="2 3" key="1">
    <citation type="journal article" date="2016" name="Nat. Commun.">
        <title>Thousands of microbial genomes shed light on interconnected biogeochemical processes in an aquifer system.</title>
        <authorList>
            <person name="Anantharaman K."/>
            <person name="Brown C.T."/>
            <person name="Hug L.A."/>
            <person name="Sharon I."/>
            <person name="Castelle C.J."/>
            <person name="Probst A.J."/>
            <person name="Thomas B.C."/>
            <person name="Singh A."/>
            <person name="Wilkins M.J."/>
            <person name="Karaoz U."/>
            <person name="Brodie E.L."/>
            <person name="Williams K.H."/>
            <person name="Hubbard S.S."/>
            <person name="Banfield J.F."/>
        </authorList>
    </citation>
    <scope>NUCLEOTIDE SEQUENCE [LARGE SCALE GENOMIC DNA]</scope>
</reference>
<evidence type="ECO:0000313" key="2">
    <source>
        <dbReference type="EMBL" id="OHA58456.1"/>
    </source>
</evidence>